<evidence type="ECO:0000313" key="10">
    <source>
        <dbReference type="Proteomes" id="UP000033092"/>
    </source>
</evidence>
<proteinExistence type="inferred from homology"/>
<organism evidence="9 10">
    <name type="scientific">Methanosarcina siciliae HI350</name>
    <dbReference type="NCBI Taxonomy" id="1434119"/>
    <lineage>
        <taxon>Archaea</taxon>
        <taxon>Methanobacteriati</taxon>
        <taxon>Methanobacteriota</taxon>
        <taxon>Stenosarchaea group</taxon>
        <taxon>Methanomicrobia</taxon>
        <taxon>Methanosarcinales</taxon>
        <taxon>Methanosarcinaceae</taxon>
        <taxon>Methanosarcina</taxon>
    </lineage>
</organism>
<dbReference type="AlphaFoldDB" id="A0A0E3LAW5"/>
<dbReference type="InterPro" id="IPR006067">
    <property type="entry name" value="NO2/SO3_Rdtase_4Fe4S_dom"/>
</dbReference>
<dbReference type="PROSITE" id="PS51379">
    <property type="entry name" value="4FE4S_FER_2"/>
    <property type="match status" value="2"/>
</dbReference>
<keyword evidence="2" id="KW-0004">4Fe-4S</keyword>
<dbReference type="PANTHER" id="PTHR11493">
    <property type="entry name" value="SULFITE REDUCTASE [NADPH] SUBUNIT BETA-RELATED"/>
    <property type="match status" value="1"/>
</dbReference>
<keyword evidence="4" id="KW-0479">Metal-binding</keyword>
<dbReference type="GO" id="GO:0051539">
    <property type="term" value="F:4 iron, 4 sulfur cluster binding"/>
    <property type="evidence" value="ECO:0007669"/>
    <property type="project" value="UniProtKB-KW"/>
</dbReference>
<dbReference type="SUPFAM" id="SSF56014">
    <property type="entry name" value="Nitrite and sulphite reductase 4Fe-4S domain-like"/>
    <property type="match status" value="1"/>
</dbReference>
<dbReference type="PROSITE" id="PS00365">
    <property type="entry name" value="NIR_SIR"/>
    <property type="match status" value="1"/>
</dbReference>
<evidence type="ECO:0000256" key="5">
    <source>
        <dbReference type="ARBA" id="ARBA00023002"/>
    </source>
</evidence>
<dbReference type="PATRIC" id="fig|1434119.4.peg.2639"/>
<evidence type="ECO:0000256" key="4">
    <source>
        <dbReference type="ARBA" id="ARBA00022723"/>
    </source>
</evidence>
<dbReference type="RefSeq" id="WP_148705443.1">
    <property type="nucleotide sequence ID" value="NZ_CP009507.1"/>
</dbReference>
<dbReference type="SUPFAM" id="SSF54862">
    <property type="entry name" value="4Fe-4S ferredoxins"/>
    <property type="match status" value="1"/>
</dbReference>
<keyword evidence="7" id="KW-0411">Iron-sulfur</keyword>
<keyword evidence="3" id="KW-0349">Heme</keyword>
<gene>
    <name evidence="9" type="ORF">MSSIH_2041</name>
</gene>
<dbReference type="Pfam" id="PF03460">
    <property type="entry name" value="NIR_SIR_ferr"/>
    <property type="match status" value="1"/>
</dbReference>
<dbReference type="InterPro" id="IPR017896">
    <property type="entry name" value="4Fe4S_Fe-S-bd"/>
</dbReference>
<dbReference type="GO" id="GO:0016491">
    <property type="term" value="F:oxidoreductase activity"/>
    <property type="evidence" value="ECO:0007669"/>
    <property type="project" value="UniProtKB-KW"/>
</dbReference>
<feature type="domain" description="4Fe-4S ferredoxin-type" evidence="8">
    <location>
        <begin position="159"/>
        <end position="188"/>
    </location>
</feature>
<dbReference type="InterPro" id="IPR036136">
    <property type="entry name" value="Nit/Sulf_reduc_fer-like_dom_sf"/>
</dbReference>
<reference evidence="9 10" key="1">
    <citation type="submission" date="2014-07" db="EMBL/GenBank/DDBJ databases">
        <title>Methanogenic archaea and the global carbon cycle.</title>
        <authorList>
            <person name="Henriksen J.R."/>
            <person name="Luke J."/>
            <person name="Reinhart S."/>
            <person name="Benedict M.N."/>
            <person name="Youngblut N.D."/>
            <person name="Metcalf M.E."/>
            <person name="Whitaker R.J."/>
            <person name="Metcalf W.W."/>
        </authorList>
    </citation>
    <scope>NUCLEOTIDE SEQUENCE [LARGE SCALE GENOMIC DNA]</scope>
    <source>
        <strain evidence="9 10">HI350</strain>
    </source>
</reference>
<dbReference type="HOGENOM" id="CLU_072599_0_1_2"/>
<evidence type="ECO:0000256" key="3">
    <source>
        <dbReference type="ARBA" id="ARBA00022617"/>
    </source>
</evidence>
<dbReference type="PRINTS" id="PR00397">
    <property type="entry name" value="SIROHAEM"/>
</dbReference>
<evidence type="ECO:0000256" key="7">
    <source>
        <dbReference type="ARBA" id="ARBA00023014"/>
    </source>
</evidence>
<dbReference type="KEGG" id="msz:MSSIH_2041"/>
<evidence type="ECO:0000256" key="6">
    <source>
        <dbReference type="ARBA" id="ARBA00023004"/>
    </source>
</evidence>
<protein>
    <submittedName>
        <fullName evidence="9">Sulfite reductase-related protein</fullName>
    </submittedName>
</protein>
<keyword evidence="5" id="KW-0560">Oxidoreductase</keyword>
<dbReference type="Gene3D" id="3.30.70.20">
    <property type="match status" value="1"/>
</dbReference>
<dbReference type="Gene3D" id="3.30.413.10">
    <property type="entry name" value="Sulfite Reductase Hemoprotein, domain 1"/>
    <property type="match status" value="1"/>
</dbReference>
<name>A0A0E3LAW5_9EURY</name>
<dbReference type="Pfam" id="PF01077">
    <property type="entry name" value="NIR_SIR"/>
    <property type="match status" value="1"/>
</dbReference>
<dbReference type="InterPro" id="IPR045854">
    <property type="entry name" value="NO2/SO3_Rdtase_4Fe4S_sf"/>
</dbReference>
<dbReference type="GeneID" id="41606112"/>
<dbReference type="SUPFAM" id="SSF55124">
    <property type="entry name" value="Nitrite/Sulfite reductase N-terminal domain-like"/>
    <property type="match status" value="1"/>
</dbReference>
<dbReference type="GO" id="GO:0020037">
    <property type="term" value="F:heme binding"/>
    <property type="evidence" value="ECO:0007669"/>
    <property type="project" value="InterPro"/>
</dbReference>
<dbReference type="InterPro" id="IPR006066">
    <property type="entry name" value="NO2/SO3_Rdtase_FeS/sirohaem_BS"/>
</dbReference>
<dbReference type="GO" id="GO:0046872">
    <property type="term" value="F:metal ion binding"/>
    <property type="evidence" value="ECO:0007669"/>
    <property type="project" value="UniProtKB-KW"/>
</dbReference>
<dbReference type="Pfam" id="PF00037">
    <property type="entry name" value="Fer4"/>
    <property type="match status" value="2"/>
</dbReference>
<sequence length="293" mass="32392">MAEKKIDLSSLKSKGFLSQRQENMFSMRLKVVSGNLDAEKLRAIADTAEKYGSGYVHITSRQQIEVPFVKLEDAETANSELEKQGISGGSAGKKVRAVVACQGDRVCRNGLINCQDLAYRIDEKYFGEAVPKKFKVAVTGCPAACVRPQENDFGVMGTVKPEILEENCVGCKLCEKACKVGAITVQDDKARIDPEKCILCGACIATCRKDALREEKTGYTIFVGGNGGRHPRQGRKLLELANEEQLFSILEKTFEYYRKEGLDGERFGNLLDRLGFEKYLNVIGCASHDENLL</sequence>
<evidence type="ECO:0000313" key="9">
    <source>
        <dbReference type="EMBL" id="AKB32731.1"/>
    </source>
</evidence>
<accession>A0A0E3LAW5</accession>
<dbReference type="Proteomes" id="UP000033092">
    <property type="component" value="Chromosome"/>
</dbReference>
<feature type="domain" description="4Fe-4S ferredoxin-type" evidence="8">
    <location>
        <begin position="189"/>
        <end position="217"/>
    </location>
</feature>
<evidence type="ECO:0000256" key="1">
    <source>
        <dbReference type="ARBA" id="ARBA00010429"/>
    </source>
</evidence>
<dbReference type="PANTHER" id="PTHR11493:SF54">
    <property type="entry name" value="ANAEROBIC SULFITE REDUCTASE SUBUNIT C"/>
    <property type="match status" value="1"/>
</dbReference>
<dbReference type="Gene3D" id="3.30.70.3340">
    <property type="match status" value="1"/>
</dbReference>
<dbReference type="InterPro" id="IPR045169">
    <property type="entry name" value="NO2/SO3_Rdtase_4Fe4S_prot"/>
</dbReference>
<evidence type="ECO:0000256" key="2">
    <source>
        <dbReference type="ARBA" id="ARBA00022485"/>
    </source>
</evidence>
<keyword evidence="6" id="KW-0408">Iron</keyword>
<comment type="similarity">
    <text evidence="1">Belongs to the nitrite and sulfite reductase 4Fe-4S domain family.</text>
</comment>
<dbReference type="InterPro" id="IPR005117">
    <property type="entry name" value="NiRdtase/SiRdtase_haem-b_fer"/>
</dbReference>
<dbReference type="EMBL" id="CP009507">
    <property type="protein sequence ID" value="AKB32731.1"/>
    <property type="molecule type" value="Genomic_DNA"/>
</dbReference>
<evidence type="ECO:0000259" key="8">
    <source>
        <dbReference type="PROSITE" id="PS51379"/>
    </source>
</evidence>